<dbReference type="EMBL" id="JALJCU010000030">
    <property type="protein sequence ID" value="MCQ9122395.1"/>
    <property type="molecule type" value="Genomic_DNA"/>
</dbReference>
<accession>A0AAW5LGF6</accession>
<reference evidence="1 2" key="1">
    <citation type="journal article" date="2022" name="Microbiol. Spectr.">
        <title>Microbiota of the Pregnant Mouse: Characterization of the Bacterial Communities in the Oral Cavity, Lung, Intestine, and Vagina through Culture and DNA Sequencing.</title>
        <authorList>
            <person name="Greenberg J.M."/>
            <person name="Romero R."/>
            <person name="Winters A.D."/>
            <person name="Galaz J."/>
            <person name="Garcia-Flores V."/>
            <person name="Arenas-Hernandez M."/>
            <person name="Panzer J."/>
            <person name="Shaffer Z."/>
            <person name="Kracht D.J."/>
            <person name="Gomez-Lopez N."/>
            <person name="Theis K.R."/>
        </authorList>
    </citation>
    <scope>NUCLEOTIDE SEQUENCE [LARGE SCALE GENOMIC DNA]</scope>
    <source>
        <strain evidence="1 2">MAC-C1-H1</strain>
    </source>
</reference>
<gene>
    <name evidence="1" type="ORF">MUU45_002157</name>
</gene>
<proteinExistence type="predicted"/>
<organism evidence="1 2">
    <name type="scientific">Rodentibacter pneumotropicus</name>
    <dbReference type="NCBI Taxonomy" id="758"/>
    <lineage>
        <taxon>Bacteria</taxon>
        <taxon>Pseudomonadati</taxon>
        <taxon>Pseudomonadota</taxon>
        <taxon>Gammaproteobacteria</taxon>
        <taxon>Pasteurellales</taxon>
        <taxon>Pasteurellaceae</taxon>
        <taxon>Rodentibacter</taxon>
    </lineage>
</organism>
<keyword evidence="2" id="KW-1185">Reference proteome</keyword>
<comment type="caution">
    <text evidence="1">The sequence shown here is derived from an EMBL/GenBank/DDBJ whole genome shotgun (WGS) entry which is preliminary data.</text>
</comment>
<dbReference type="AlphaFoldDB" id="A0AAW5LGF6"/>
<dbReference type="Proteomes" id="UP001206350">
    <property type="component" value="Unassembled WGS sequence"/>
</dbReference>
<protein>
    <recommendedName>
        <fullName evidence="3">Lipoprotein</fullName>
    </recommendedName>
</protein>
<evidence type="ECO:0000313" key="1">
    <source>
        <dbReference type="EMBL" id="MCQ9122395.1"/>
    </source>
</evidence>
<dbReference type="RefSeq" id="WP_077665150.1">
    <property type="nucleotide sequence ID" value="NZ_JALJCU010000030.1"/>
</dbReference>
<name>A0AAW5LGF6_9PAST</name>
<evidence type="ECO:0008006" key="3">
    <source>
        <dbReference type="Google" id="ProtNLM"/>
    </source>
</evidence>
<evidence type="ECO:0000313" key="2">
    <source>
        <dbReference type="Proteomes" id="UP001206350"/>
    </source>
</evidence>
<sequence length="285" mass="33480">MIRNYKRTVLYLLATVALVSNCYGEENIKQAGEPDYSETQWRTFYGEKPADYRPEYWVTYYGSRDNEECYKPNVVSVVDGKSRIRKEIYKEFIAEEKDDGKGYIIRYPNRFKIGNCMYSSGGGQLYIEEKSNDPRLNQEPYINKTQVRRSTLIRNGDVAIISLIGDISLEIKKKSKNYLNKLDYNIFCYKKNWDDDFGDIKNIKSLICFSSSIENGINKILAYNSYISYTLGFWKNNPDIKVDLKVSNKTYCDKDNYCYKNNLPKIDKDFLTPEKFLELYQKGDR</sequence>